<dbReference type="GO" id="GO:0005737">
    <property type="term" value="C:cytoplasm"/>
    <property type="evidence" value="ECO:0007669"/>
    <property type="project" value="TreeGrafter"/>
</dbReference>
<dbReference type="GO" id="GO:0005634">
    <property type="term" value="C:nucleus"/>
    <property type="evidence" value="ECO:0007669"/>
    <property type="project" value="TreeGrafter"/>
</dbReference>
<comment type="similarity">
    <text evidence="1">Belongs to the IAP family.</text>
</comment>
<keyword evidence="5" id="KW-1133">Transmembrane helix</keyword>
<keyword evidence="3" id="KW-0862">Zinc</keyword>
<dbReference type="EnsemblMetazoa" id="tetur03g09850.1">
    <property type="protein sequence ID" value="tetur03g09850.1"/>
    <property type="gene ID" value="tetur03g09850"/>
</dbReference>
<reference evidence="8" key="1">
    <citation type="submission" date="2011-08" db="EMBL/GenBank/DDBJ databases">
        <authorList>
            <person name="Rombauts S."/>
        </authorList>
    </citation>
    <scope>NUCLEOTIDE SEQUENCE</scope>
    <source>
        <strain evidence="8">London</strain>
    </source>
</reference>
<feature type="domain" description="RING-type" evidence="6">
    <location>
        <begin position="139"/>
        <end position="176"/>
    </location>
</feature>
<evidence type="ECO:0000256" key="4">
    <source>
        <dbReference type="PROSITE-ProRule" id="PRU00175"/>
    </source>
</evidence>
<dbReference type="Proteomes" id="UP000015104">
    <property type="component" value="Unassembled WGS sequence"/>
</dbReference>
<name>T1K116_TETUR</name>
<keyword evidence="2 4" id="KW-0863">Zinc-finger</keyword>
<evidence type="ECO:0000256" key="1">
    <source>
        <dbReference type="ARBA" id="ARBA00006672"/>
    </source>
</evidence>
<dbReference type="PROSITE" id="PS50143">
    <property type="entry name" value="BIR_REPEAT_2"/>
    <property type="match status" value="1"/>
</dbReference>
<evidence type="ECO:0000313" key="7">
    <source>
        <dbReference type="EnsemblMetazoa" id="tetur03g09850.1"/>
    </source>
</evidence>
<dbReference type="STRING" id="32264.T1K116"/>
<accession>T1K116</accession>
<sequence>MFHPLFKQFACRMKRLESFESWKRDDICRTELADAGFVYYGKLSVVLCFTYLLTCFFLTFNLPFLPDVDNKVICYQCGCIVNDWFENADPWLIHAQSSPFCFHLYIKSGQAFIDSAREGREPFIEQPVLFAPNADRYTCKICFENEISTVFCPCNHAIACYECSAELTDENCPWFRRKLCDVIRFRFFD</sequence>
<reference evidence="7" key="2">
    <citation type="submission" date="2015-06" db="UniProtKB">
        <authorList>
            <consortium name="EnsemblMetazoa"/>
        </authorList>
    </citation>
    <scope>IDENTIFICATION</scope>
</reference>
<dbReference type="InterPro" id="IPR050784">
    <property type="entry name" value="IAP"/>
</dbReference>
<dbReference type="EMBL" id="CAEY01001146">
    <property type="status" value="NOT_ANNOTATED_CDS"/>
    <property type="molecule type" value="Genomic_DNA"/>
</dbReference>
<evidence type="ECO:0000256" key="2">
    <source>
        <dbReference type="ARBA" id="ARBA00022771"/>
    </source>
</evidence>
<keyword evidence="2 4" id="KW-0479">Metal-binding</keyword>
<dbReference type="GO" id="GO:0008270">
    <property type="term" value="F:zinc ion binding"/>
    <property type="evidence" value="ECO:0007669"/>
    <property type="project" value="UniProtKB-KW"/>
</dbReference>
<evidence type="ECO:0000259" key="6">
    <source>
        <dbReference type="PROSITE" id="PS50089"/>
    </source>
</evidence>
<dbReference type="InterPro" id="IPR013083">
    <property type="entry name" value="Znf_RING/FYVE/PHD"/>
</dbReference>
<dbReference type="SUPFAM" id="SSF57924">
    <property type="entry name" value="Inhibitor of apoptosis (IAP) repeat"/>
    <property type="match status" value="1"/>
</dbReference>
<organism evidence="7 8">
    <name type="scientific">Tetranychus urticae</name>
    <name type="common">Two-spotted spider mite</name>
    <dbReference type="NCBI Taxonomy" id="32264"/>
    <lineage>
        <taxon>Eukaryota</taxon>
        <taxon>Metazoa</taxon>
        <taxon>Ecdysozoa</taxon>
        <taxon>Arthropoda</taxon>
        <taxon>Chelicerata</taxon>
        <taxon>Arachnida</taxon>
        <taxon>Acari</taxon>
        <taxon>Acariformes</taxon>
        <taxon>Trombidiformes</taxon>
        <taxon>Prostigmata</taxon>
        <taxon>Eleutherengona</taxon>
        <taxon>Raphignathae</taxon>
        <taxon>Tetranychoidea</taxon>
        <taxon>Tetranychidae</taxon>
        <taxon>Tetranychus</taxon>
    </lineage>
</organism>
<evidence type="ECO:0000256" key="5">
    <source>
        <dbReference type="SAM" id="Phobius"/>
    </source>
</evidence>
<dbReference type="Gene3D" id="1.10.1170.10">
    <property type="entry name" value="Inhibitor Of Apoptosis Protein (2mihbC-IAP-1), Chain A"/>
    <property type="match status" value="1"/>
</dbReference>
<feature type="transmembrane region" description="Helical" evidence="5">
    <location>
        <begin position="39"/>
        <end position="62"/>
    </location>
</feature>
<dbReference type="InterPro" id="IPR001841">
    <property type="entry name" value="Znf_RING"/>
</dbReference>
<proteinExistence type="inferred from homology"/>
<dbReference type="PANTHER" id="PTHR10044">
    <property type="entry name" value="INHIBITOR OF APOPTOSIS"/>
    <property type="match status" value="1"/>
</dbReference>
<evidence type="ECO:0000313" key="8">
    <source>
        <dbReference type="Proteomes" id="UP000015104"/>
    </source>
</evidence>
<dbReference type="Pfam" id="PF00653">
    <property type="entry name" value="BIR"/>
    <property type="match status" value="2"/>
</dbReference>
<dbReference type="InterPro" id="IPR001370">
    <property type="entry name" value="BIR_rpt"/>
</dbReference>
<dbReference type="HOGENOM" id="CLU_016347_2_2_1"/>
<keyword evidence="5" id="KW-0812">Transmembrane</keyword>
<evidence type="ECO:0000256" key="3">
    <source>
        <dbReference type="ARBA" id="ARBA00022833"/>
    </source>
</evidence>
<protein>
    <recommendedName>
        <fullName evidence="6">RING-type domain-containing protein</fullName>
    </recommendedName>
</protein>
<dbReference type="Gene3D" id="3.30.40.10">
    <property type="entry name" value="Zinc/RING finger domain, C3HC4 (zinc finger)"/>
    <property type="match status" value="1"/>
</dbReference>
<dbReference type="AlphaFoldDB" id="T1K116"/>
<keyword evidence="8" id="KW-1185">Reference proteome</keyword>
<dbReference type="PROSITE" id="PS50089">
    <property type="entry name" value="ZF_RING_2"/>
    <property type="match status" value="1"/>
</dbReference>
<dbReference type="PANTHER" id="PTHR10044:SF139">
    <property type="entry name" value="DEATH-ASSOCIATED INHIBITOR OF APOPTOSIS 2"/>
    <property type="match status" value="1"/>
</dbReference>
<keyword evidence="5" id="KW-0472">Membrane</keyword>
<dbReference type="Pfam" id="PF13920">
    <property type="entry name" value="zf-C3HC4_3"/>
    <property type="match status" value="1"/>
</dbReference>
<dbReference type="SMART" id="SM00238">
    <property type="entry name" value="BIR"/>
    <property type="match status" value="1"/>
</dbReference>